<keyword evidence="1" id="KW-0862">Zinc</keyword>
<dbReference type="EMBL" id="JAODUP010000747">
    <property type="protein sequence ID" value="KAK2144557.1"/>
    <property type="molecule type" value="Genomic_DNA"/>
</dbReference>
<dbReference type="InterPro" id="IPR001878">
    <property type="entry name" value="Znf_CCHC"/>
</dbReference>
<evidence type="ECO:0000313" key="4">
    <source>
        <dbReference type="EMBL" id="KAK2144557.1"/>
    </source>
</evidence>
<protein>
    <recommendedName>
        <fullName evidence="3">CCHC-type domain-containing protein</fullName>
    </recommendedName>
</protein>
<organism evidence="4 5">
    <name type="scientific">Paralvinella palmiformis</name>
    <dbReference type="NCBI Taxonomy" id="53620"/>
    <lineage>
        <taxon>Eukaryota</taxon>
        <taxon>Metazoa</taxon>
        <taxon>Spiralia</taxon>
        <taxon>Lophotrochozoa</taxon>
        <taxon>Annelida</taxon>
        <taxon>Polychaeta</taxon>
        <taxon>Sedentaria</taxon>
        <taxon>Canalipalpata</taxon>
        <taxon>Terebellida</taxon>
        <taxon>Terebelliformia</taxon>
        <taxon>Alvinellidae</taxon>
        <taxon>Paralvinella</taxon>
    </lineage>
</organism>
<comment type="caution">
    <text evidence="4">The sequence shown here is derived from an EMBL/GenBank/DDBJ whole genome shotgun (WGS) entry which is preliminary data.</text>
</comment>
<evidence type="ECO:0000256" key="1">
    <source>
        <dbReference type="PROSITE-ProRule" id="PRU00047"/>
    </source>
</evidence>
<evidence type="ECO:0000259" key="3">
    <source>
        <dbReference type="PROSITE" id="PS50158"/>
    </source>
</evidence>
<feature type="region of interest" description="Disordered" evidence="2">
    <location>
        <begin position="327"/>
        <end position="414"/>
    </location>
</feature>
<feature type="domain" description="CCHC-type" evidence="3">
    <location>
        <begin position="213"/>
        <end position="226"/>
    </location>
</feature>
<dbReference type="PROSITE" id="PS50158">
    <property type="entry name" value="ZF_CCHC"/>
    <property type="match status" value="1"/>
</dbReference>
<dbReference type="AlphaFoldDB" id="A0AAD9J1V0"/>
<dbReference type="Proteomes" id="UP001208570">
    <property type="component" value="Unassembled WGS sequence"/>
</dbReference>
<keyword evidence="1" id="KW-0863">Zinc-finger</keyword>
<dbReference type="SUPFAM" id="SSF57756">
    <property type="entry name" value="Retrovirus zinc finger-like domains"/>
    <property type="match status" value="1"/>
</dbReference>
<feature type="region of interest" description="Disordered" evidence="2">
    <location>
        <begin position="1"/>
        <end position="27"/>
    </location>
</feature>
<feature type="compositionally biased region" description="Polar residues" evidence="2">
    <location>
        <begin position="351"/>
        <end position="360"/>
    </location>
</feature>
<dbReference type="GO" id="GO:0003676">
    <property type="term" value="F:nucleic acid binding"/>
    <property type="evidence" value="ECO:0007669"/>
    <property type="project" value="InterPro"/>
</dbReference>
<dbReference type="SMART" id="SM00343">
    <property type="entry name" value="ZnF_C2HC"/>
    <property type="match status" value="2"/>
</dbReference>
<dbReference type="GO" id="GO:0008270">
    <property type="term" value="F:zinc ion binding"/>
    <property type="evidence" value="ECO:0007669"/>
    <property type="project" value="UniProtKB-KW"/>
</dbReference>
<dbReference type="Gene3D" id="4.10.60.10">
    <property type="entry name" value="Zinc finger, CCHC-type"/>
    <property type="match status" value="1"/>
</dbReference>
<sequence>MLRNGDGAKDTRTKRTTSSAASMDPERIRKAKDIRSRTLMLKLDPAGKPYSRLDVVLALATTALFKDNFDCLECLGPLSRNAEWYITLSNEESKLKIINEVIKVNGKYGHFLPAGTSEYRARIHWLPRWIDNSTLWEALQNYKGLEVKQITSDKSTINLNPNINLRHSFIGPRSVIIRTDKIDNIPHIIKIKDPIFGEEREALVTVPHRPPLCLRCKQAGHMRAECATPYCTGCRQFGHREPECKSTGTYARAAGSAAPVTAETADMDEEVINITDKDSDKEEPMELPIPNPIITPVITGNSEVTKPVISEGIHKNDENVTERIETEDKIKQSNDTVAVKTGESDTYPMVINQTPITSSWADEISDKDLGQWETPPLAERRRRRQEKRPRERASSASTSLRRDSQSPKPRIKKK</sequence>
<evidence type="ECO:0000256" key="2">
    <source>
        <dbReference type="SAM" id="MobiDB-lite"/>
    </source>
</evidence>
<keyword evidence="1" id="KW-0479">Metal-binding</keyword>
<keyword evidence="5" id="KW-1185">Reference proteome</keyword>
<gene>
    <name evidence="4" type="ORF">LSH36_747g00002</name>
</gene>
<dbReference type="InterPro" id="IPR036875">
    <property type="entry name" value="Znf_CCHC_sf"/>
</dbReference>
<proteinExistence type="predicted"/>
<name>A0AAD9J1V0_9ANNE</name>
<evidence type="ECO:0000313" key="5">
    <source>
        <dbReference type="Proteomes" id="UP001208570"/>
    </source>
</evidence>
<feature type="compositionally biased region" description="Basic and acidic residues" evidence="2">
    <location>
        <begin position="1"/>
        <end position="13"/>
    </location>
</feature>
<reference evidence="4" key="1">
    <citation type="journal article" date="2023" name="Mol. Biol. Evol.">
        <title>Third-Generation Sequencing Reveals the Adaptive Role of the Epigenome in Three Deep-Sea Polychaetes.</title>
        <authorList>
            <person name="Perez M."/>
            <person name="Aroh O."/>
            <person name="Sun Y."/>
            <person name="Lan Y."/>
            <person name="Juniper S.K."/>
            <person name="Young C.R."/>
            <person name="Angers B."/>
            <person name="Qian P.Y."/>
        </authorList>
    </citation>
    <scope>NUCLEOTIDE SEQUENCE</scope>
    <source>
        <strain evidence="4">P08H-3</strain>
    </source>
</reference>
<accession>A0AAD9J1V0</accession>